<accession>A0ABU3UH27</accession>
<dbReference type="PROSITE" id="PS51819">
    <property type="entry name" value="VOC"/>
    <property type="match status" value="1"/>
</dbReference>
<evidence type="ECO:0000313" key="3">
    <source>
        <dbReference type="EMBL" id="MDU8992829.1"/>
    </source>
</evidence>
<dbReference type="Gene3D" id="3.10.180.10">
    <property type="entry name" value="2,3-Dihydroxybiphenyl 1,2-Dioxygenase, domain 1"/>
    <property type="match status" value="1"/>
</dbReference>
<keyword evidence="4" id="KW-1185">Reference proteome</keyword>
<feature type="domain" description="VOC" evidence="2">
    <location>
        <begin position="6"/>
        <end position="136"/>
    </location>
</feature>
<reference evidence="3 4" key="1">
    <citation type="submission" date="2023-02" db="EMBL/GenBank/DDBJ databases">
        <authorList>
            <person name="Maleckis M."/>
        </authorList>
    </citation>
    <scope>NUCLEOTIDE SEQUENCE [LARGE SCALE GENOMIC DNA]</scope>
    <source>
        <strain evidence="3 4">P8-A2</strain>
    </source>
</reference>
<sequence length="163" mass="17991">MLRPEDQFHVGIVAEDFEATLRQVSSLFGFEWSEAMGGSVEVELPTGATVIDFSCVYSKSSPRLEIVRRVPGTFWEPTPGSGIHHFGYWSDDVAADTAELESHGYVIEAIRKGPDGTPFFAFLRSTTGFRVELVTRSAQPSLERSWAHQAEPATGHMPVSSEE</sequence>
<protein>
    <submittedName>
        <fullName evidence="3">VOC family protein</fullName>
    </submittedName>
</protein>
<evidence type="ECO:0000259" key="2">
    <source>
        <dbReference type="PROSITE" id="PS51819"/>
    </source>
</evidence>
<comment type="caution">
    <text evidence="3">The sequence shown here is derived from an EMBL/GenBank/DDBJ whole genome shotgun (WGS) entry which is preliminary data.</text>
</comment>
<name>A0ABU3UH27_9ACTN</name>
<dbReference type="SUPFAM" id="SSF54593">
    <property type="entry name" value="Glyoxalase/Bleomycin resistance protein/Dihydroxybiphenyl dioxygenase"/>
    <property type="match status" value="1"/>
</dbReference>
<dbReference type="Pfam" id="PF13669">
    <property type="entry name" value="Glyoxalase_4"/>
    <property type="match status" value="1"/>
</dbReference>
<organism evidence="3 4">
    <name type="scientific">Streptomyces mirabilis</name>
    <dbReference type="NCBI Taxonomy" id="68239"/>
    <lineage>
        <taxon>Bacteria</taxon>
        <taxon>Bacillati</taxon>
        <taxon>Actinomycetota</taxon>
        <taxon>Actinomycetes</taxon>
        <taxon>Kitasatosporales</taxon>
        <taxon>Streptomycetaceae</taxon>
        <taxon>Streptomyces</taxon>
    </lineage>
</organism>
<dbReference type="Proteomes" id="UP001257627">
    <property type="component" value="Unassembled WGS sequence"/>
</dbReference>
<proteinExistence type="predicted"/>
<evidence type="ECO:0000256" key="1">
    <source>
        <dbReference type="SAM" id="MobiDB-lite"/>
    </source>
</evidence>
<dbReference type="InterPro" id="IPR037523">
    <property type="entry name" value="VOC_core"/>
</dbReference>
<gene>
    <name evidence="3" type="ORF">PU648_10745</name>
</gene>
<dbReference type="InterPro" id="IPR029068">
    <property type="entry name" value="Glyas_Bleomycin-R_OHBP_Dase"/>
</dbReference>
<feature type="region of interest" description="Disordered" evidence="1">
    <location>
        <begin position="142"/>
        <end position="163"/>
    </location>
</feature>
<dbReference type="RefSeq" id="WP_240363002.1">
    <property type="nucleotide sequence ID" value="NZ_JAPEMK010000001.1"/>
</dbReference>
<evidence type="ECO:0000313" key="4">
    <source>
        <dbReference type="Proteomes" id="UP001257627"/>
    </source>
</evidence>
<dbReference type="EMBL" id="JARAKF010000001">
    <property type="protein sequence ID" value="MDU8992829.1"/>
    <property type="molecule type" value="Genomic_DNA"/>
</dbReference>